<dbReference type="PANTHER" id="PTHR46051">
    <property type="entry name" value="SH2 DOMAIN-CONTAINING PROTEIN"/>
    <property type="match status" value="1"/>
</dbReference>
<dbReference type="GO" id="GO:0004445">
    <property type="term" value="F:inositol-polyphosphate 5-phosphatase activity"/>
    <property type="evidence" value="ECO:0007669"/>
    <property type="project" value="TreeGrafter"/>
</dbReference>
<dbReference type="GO" id="GO:0043569">
    <property type="term" value="P:negative regulation of insulin-like growth factor receptor signaling pathway"/>
    <property type="evidence" value="ECO:0007669"/>
    <property type="project" value="TreeGrafter"/>
</dbReference>
<proteinExistence type="predicted"/>
<protein>
    <submittedName>
        <fullName evidence="3">SHIP2 phosphatase</fullName>
    </submittedName>
</protein>
<dbReference type="Proteomes" id="UP000574528">
    <property type="component" value="Unassembled WGS sequence"/>
</dbReference>
<comment type="caution">
    <text evidence="3">The sequence shown here is derived from an EMBL/GenBank/DDBJ whole genome shotgun (WGS) entry which is preliminary data.</text>
</comment>
<keyword evidence="1" id="KW-0727">SH2 domain</keyword>
<sequence length="134" mass="14974">QPAGQSGEQELETLVLKLSVLKDFLGSIEKKALKAVQELSSAAPAAPSQPLARKAKSIPVQTFEVKLDLGLGELPKLGRWQKQSLSVDVEGGRLVVLRRQRDTQEDWHTFGHQRIRQLIKSQRVQNKLGIVFEK</sequence>
<organism evidence="3 4">
    <name type="scientific">Psilopogon haemacephalus</name>
    <name type="common">coppersmith barbet</name>
    <dbReference type="NCBI Taxonomy" id="2585815"/>
    <lineage>
        <taxon>Eukaryota</taxon>
        <taxon>Metazoa</taxon>
        <taxon>Chordata</taxon>
        <taxon>Craniata</taxon>
        <taxon>Vertebrata</taxon>
        <taxon>Euteleostomi</taxon>
        <taxon>Archelosauria</taxon>
        <taxon>Archosauria</taxon>
        <taxon>Dinosauria</taxon>
        <taxon>Saurischia</taxon>
        <taxon>Theropoda</taxon>
        <taxon>Coelurosauria</taxon>
        <taxon>Aves</taxon>
        <taxon>Neognathae</taxon>
        <taxon>Neoaves</taxon>
        <taxon>Telluraves</taxon>
        <taxon>Coraciimorphae</taxon>
        <taxon>Piciformes</taxon>
        <taxon>Megalaimidae</taxon>
        <taxon>Psilopogon</taxon>
    </lineage>
</organism>
<dbReference type="GO" id="GO:0050776">
    <property type="term" value="P:regulation of immune response"/>
    <property type="evidence" value="ECO:0007669"/>
    <property type="project" value="TreeGrafter"/>
</dbReference>
<evidence type="ECO:0000259" key="2">
    <source>
        <dbReference type="Pfam" id="PF24150"/>
    </source>
</evidence>
<keyword evidence="4" id="KW-1185">Reference proteome</keyword>
<feature type="domain" description="Phosphatidylinositol 3,4,5-trisphosphate 5-phosphatase 1/2-like first C2" evidence="2">
    <location>
        <begin position="58"/>
        <end position="134"/>
    </location>
</feature>
<evidence type="ECO:0000313" key="3">
    <source>
        <dbReference type="EMBL" id="NXG44101.1"/>
    </source>
</evidence>
<evidence type="ECO:0000256" key="1">
    <source>
        <dbReference type="ARBA" id="ARBA00022999"/>
    </source>
</evidence>
<reference evidence="3 4" key="1">
    <citation type="submission" date="2019-09" db="EMBL/GenBank/DDBJ databases">
        <title>Bird 10,000 Genomes (B10K) Project - Family phase.</title>
        <authorList>
            <person name="Zhang G."/>
        </authorList>
    </citation>
    <scope>NUCLEOTIDE SEQUENCE [LARGE SCALE GENOMIC DNA]</scope>
    <source>
        <strain evidence="3">B10K-DU-001-24</strain>
        <tissue evidence="3">Muscle</tissue>
    </source>
</reference>
<dbReference type="OrthoDB" id="9362052at2759"/>
<feature type="non-terminal residue" evidence="3">
    <location>
        <position position="1"/>
    </location>
</feature>
<dbReference type="EMBL" id="VWZI01006511">
    <property type="protein sequence ID" value="NXG44101.1"/>
    <property type="molecule type" value="Genomic_DNA"/>
</dbReference>
<dbReference type="GO" id="GO:0005829">
    <property type="term" value="C:cytosol"/>
    <property type="evidence" value="ECO:0007669"/>
    <property type="project" value="TreeGrafter"/>
</dbReference>
<dbReference type="PANTHER" id="PTHR46051:SF2">
    <property type="entry name" value="PHOSPHATIDYLINOSITOL 3,4,5-TRISPHOSPHATE 5-PHOSPHATASE 2"/>
    <property type="match status" value="1"/>
</dbReference>
<dbReference type="Pfam" id="PF24150">
    <property type="entry name" value="C2_SHIP1-2_first"/>
    <property type="match status" value="1"/>
</dbReference>
<evidence type="ECO:0000313" key="4">
    <source>
        <dbReference type="Proteomes" id="UP000574528"/>
    </source>
</evidence>
<dbReference type="InterPro" id="IPR057510">
    <property type="entry name" value="C2_SHIP1-2_first"/>
</dbReference>
<gene>
    <name evidence="3" type="primary">Inppl1_0</name>
    <name evidence="3" type="ORF">PSIHAE_R05838</name>
</gene>
<accession>A0A7K9BUU4</accession>
<dbReference type="AlphaFoldDB" id="A0A7K9BUU4"/>
<feature type="non-terminal residue" evidence="3">
    <location>
        <position position="134"/>
    </location>
</feature>
<name>A0A7K9BUU4_9PICI</name>